<evidence type="ECO:0000313" key="1">
    <source>
        <dbReference type="EMBL" id="AVI43660.1"/>
    </source>
</evidence>
<protein>
    <submittedName>
        <fullName evidence="1">Uncharacterized protein</fullName>
    </submittedName>
</protein>
<geneLocation type="plasmid" evidence="1">
    <name>pUJ-84KPC</name>
</geneLocation>
<dbReference type="EMBL" id="MG700550">
    <property type="protein sequence ID" value="AVI43660.1"/>
    <property type="molecule type" value="Genomic_DNA"/>
</dbReference>
<dbReference type="AlphaFoldDB" id="A0A2P1BPI6"/>
<keyword evidence="1" id="KW-0614">Plasmid</keyword>
<accession>A0A2P1BPI6</accession>
<name>A0A2P1BPI6_KLEPN</name>
<organism evidence="1">
    <name type="scientific">Klebsiella pneumoniae</name>
    <dbReference type="NCBI Taxonomy" id="573"/>
    <lineage>
        <taxon>Bacteria</taxon>
        <taxon>Pseudomonadati</taxon>
        <taxon>Pseudomonadota</taxon>
        <taxon>Gammaproteobacteria</taxon>
        <taxon>Enterobacterales</taxon>
        <taxon>Enterobacteriaceae</taxon>
        <taxon>Klebsiella/Raoultella group</taxon>
        <taxon>Klebsiella</taxon>
        <taxon>Klebsiella pneumoniae complex</taxon>
    </lineage>
</organism>
<proteinExistence type="predicted"/>
<reference evidence="1" key="1">
    <citation type="submission" date="2017-12" db="EMBL/GenBank/DDBJ databases">
        <title>Insights into the successfully spreading KPC-encoding IncII plasmids.</title>
        <authorList>
            <person name="Brandt C."/>
            <person name="Pletz M.W."/>
            <person name="Makarewicz O."/>
        </authorList>
    </citation>
    <scope>NUCLEOTIDE SEQUENCE</scope>
    <source>
        <strain evidence="1">St015788/2</strain>
        <plasmid evidence="1">pUJ-84KPC</plasmid>
    </source>
</reference>
<sequence>MLTSRHRLGYLCKNNKYDQAKYFLDIYSDSAEMSGEKAFLCICCLLQMNPMMSSFTGQNHLIVRVGAGIKRGA</sequence>